<evidence type="ECO:0000256" key="1">
    <source>
        <dbReference type="SAM" id="Phobius"/>
    </source>
</evidence>
<evidence type="ECO:0000313" key="2">
    <source>
        <dbReference type="EMBL" id="JAD33637.1"/>
    </source>
</evidence>
<keyword evidence="1" id="KW-0812">Transmembrane</keyword>
<protein>
    <submittedName>
        <fullName evidence="2">Uncharacterized protein</fullName>
    </submittedName>
</protein>
<keyword evidence="1" id="KW-0472">Membrane</keyword>
<feature type="transmembrane region" description="Helical" evidence="1">
    <location>
        <begin position="20"/>
        <end position="43"/>
    </location>
</feature>
<dbReference type="AlphaFoldDB" id="A0A0A8ZFL2"/>
<reference evidence="2" key="1">
    <citation type="submission" date="2014-09" db="EMBL/GenBank/DDBJ databases">
        <authorList>
            <person name="Magalhaes I.L.F."/>
            <person name="Oliveira U."/>
            <person name="Santos F.R."/>
            <person name="Vidigal T.H.D.A."/>
            <person name="Brescovit A.D."/>
            <person name="Santos A.J."/>
        </authorList>
    </citation>
    <scope>NUCLEOTIDE SEQUENCE</scope>
    <source>
        <tissue evidence="2">Shoot tissue taken approximately 20 cm above the soil surface</tissue>
    </source>
</reference>
<sequence length="52" mass="6155">MSDMSTWRFTFDFCHRHNFYHSNLCLTVLLCARLITMLILNIASKNSILFSK</sequence>
<proteinExistence type="predicted"/>
<accession>A0A0A8ZFL2</accession>
<reference evidence="2" key="2">
    <citation type="journal article" date="2015" name="Data Brief">
        <title>Shoot transcriptome of the giant reed, Arundo donax.</title>
        <authorList>
            <person name="Barrero R.A."/>
            <person name="Guerrero F.D."/>
            <person name="Moolhuijzen P."/>
            <person name="Goolsby J.A."/>
            <person name="Tidwell J."/>
            <person name="Bellgard S.E."/>
            <person name="Bellgard M.I."/>
        </authorList>
    </citation>
    <scope>NUCLEOTIDE SEQUENCE</scope>
    <source>
        <tissue evidence="2">Shoot tissue taken approximately 20 cm above the soil surface</tissue>
    </source>
</reference>
<keyword evidence="1" id="KW-1133">Transmembrane helix</keyword>
<organism evidence="2">
    <name type="scientific">Arundo donax</name>
    <name type="common">Giant reed</name>
    <name type="synonym">Donax arundinaceus</name>
    <dbReference type="NCBI Taxonomy" id="35708"/>
    <lineage>
        <taxon>Eukaryota</taxon>
        <taxon>Viridiplantae</taxon>
        <taxon>Streptophyta</taxon>
        <taxon>Embryophyta</taxon>
        <taxon>Tracheophyta</taxon>
        <taxon>Spermatophyta</taxon>
        <taxon>Magnoliopsida</taxon>
        <taxon>Liliopsida</taxon>
        <taxon>Poales</taxon>
        <taxon>Poaceae</taxon>
        <taxon>PACMAD clade</taxon>
        <taxon>Arundinoideae</taxon>
        <taxon>Arundineae</taxon>
        <taxon>Arundo</taxon>
    </lineage>
</organism>
<name>A0A0A8ZFL2_ARUDO</name>
<dbReference type="EMBL" id="GBRH01264258">
    <property type="protein sequence ID" value="JAD33637.1"/>
    <property type="molecule type" value="Transcribed_RNA"/>
</dbReference>